<dbReference type="PANTHER" id="PTHR30160">
    <property type="entry name" value="TETRAACYLDISACCHARIDE 4'-KINASE-RELATED"/>
    <property type="match status" value="1"/>
</dbReference>
<dbReference type="CDD" id="cd03789">
    <property type="entry name" value="GT9_LPS_heptosyltransferase"/>
    <property type="match status" value="1"/>
</dbReference>
<proteinExistence type="predicted"/>
<sequence>MKILVIQQKMIGDVLTSSILFEALRKEFPEAELHYLIYPHTIPVVENNPHIDRIIPFDTTRSFYSYIREVKNSKYHAVIDVYAIPITALITGLSGAKFRISYEKWYTRPFCTHLFSQNIEAQTPAGASIEKRLRLLSPLSSNFPAEIKPKIYLDKEELTQAEQLLKTAEISSEKPLYMISVLGSSQNKTYPPKYLAELLDCIVEQREAELLFNYIPSQKEDAERLFQLCNPFTKKSIHLQIFGKSLREFISLTSQCDALIGNEGGAVNIAKALNIPTFAIFSPQIPKENWNSYEDGINHTSVHLKDFYPDAFDGYTDEDVAKKASQFYELLKPKLIFANLKNFTEKHP</sequence>
<evidence type="ECO:0000256" key="2">
    <source>
        <dbReference type="ARBA" id="ARBA00022679"/>
    </source>
</evidence>
<evidence type="ECO:0000256" key="1">
    <source>
        <dbReference type="ARBA" id="ARBA00022676"/>
    </source>
</evidence>
<dbReference type="GO" id="GO:0016757">
    <property type="term" value="F:glycosyltransferase activity"/>
    <property type="evidence" value="ECO:0007669"/>
    <property type="project" value="UniProtKB-KW"/>
</dbReference>
<reference evidence="3 4" key="1">
    <citation type="submission" date="2023-09" db="EMBL/GenBank/DDBJ databases">
        <authorList>
            <person name="Rey-Velasco X."/>
        </authorList>
    </citation>
    <scope>NUCLEOTIDE SEQUENCE [LARGE SCALE GENOMIC DNA]</scope>
    <source>
        <strain evidence="3 4">F297</strain>
    </source>
</reference>
<evidence type="ECO:0000313" key="4">
    <source>
        <dbReference type="Proteomes" id="UP001248819"/>
    </source>
</evidence>
<name>A0ABU3CUY4_9FLAO</name>
<dbReference type="RefSeq" id="WP_311484355.1">
    <property type="nucleotide sequence ID" value="NZ_JAVRHP010000034.1"/>
</dbReference>
<comment type="caution">
    <text evidence="3">The sequence shown here is derived from an EMBL/GenBank/DDBJ whole genome shotgun (WGS) entry which is preliminary data.</text>
</comment>
<protein>
    <submittedName>
        <fullName evidence="3">Glycosyltransferase family 9 protein</fullName>
        <ecNumber evidence="3">2.4.-.-</ecNumber>
    </submittedName>
</protein>
<dbReference type="Pfam" id="PF01075">
    <property type="entry name" value="Glyco_transf_9"/>
    <property type="match status" value="1"/>
</dbReference>
<accession>A0ABU3CUY4</accession>
<organism evidence="3 4">
    <name type="scientific">Autumnicola edwardsiae</name>
    <dbReference type="NCBI Taxonomy" id="3075594"/>
    <lineage>
        <taxon>Bacteria</taxon>
        <taxon>Pseudomonadati</taxon>
        <taxon>Bacteroidota</taxon>
        <taxon>Flavobacteriia</taxon>
        <taxon>Flavobacteriales</taxon>
        <taxon>Flavobacteriaceae</taxon>
        <taxon>Autumnicola</taxon>
    </lineage>
</organism>
<gene>
    <name evidence="3" type="ORF">RM529_08370</name>
</gene>
<evidence type="ECO:0000313" key="3">
    <source>
        <dbReference type="EMBL" id="MDT0650154.1"/>
    </source>
</evidence>
<keyword evidence="4" id="KW-1185">Reference proteome</keyword>
<keyword evidence="2 3" id="KW-0808">Transferase</keyword>
<dbReference type="PANTHER" id="PTHR30160:SF7">
    <property type="entry name" value="ADP-HEPTOSE--LPS HEPTOSYLTRANSFERASE 2"/>
    <property type="match status" value="1"/>
</dbReference>
<dbReference type="Gene3D" id="3.40.50.2000">
    <property type="entry name" value="Glycogen Phosphorylase B"/>
    <property type="match status" value="2"/>
</dbReference>
<keyword evidence="1 3" id="KW-0328">Glycosyltransferase</keyword>
<dbReference type="EC" id="2.4.-.-" evidence="3"/>
<dbReference type="Proteomes" id="UP001248819">
    <property type="component" value="Unassembled WGS sequence"/>
</dbReference>
<dbReference type="SUPFAM" id="SSF53756">
    <property type="entry name" value="UDP-Glycosyltransferase/glycogen phosphorylase"/>
    <property type="match status" value="1"/>
</dbReference>
<dbReference type="InterPro" id="IPR002201">
    <property type="entry name" value="Glyco_trans_9"/>
</dbReference>
<dbReference type="EMBL" id="JAVRHP010000034">
    <property type="protein sequence ID" value="MDT0650154.1"/>
    <property type="molecule type" value="Genomic_DNA"/>
</dbReference>
<dbReference type="InterPro" id="IPR051199">
    <property type="entry name" value="LPS_LOS_Heptosyltrfase"/>
</dbReference>